<dbReference type="GO" id="GO:0006351">
    <property type="term" value="P:DNA-templated transcription"/>
    <property type="evidence" value="ECO:0007669"/>
    <property type="project" value="UniProtKB-UniRule"/>
</dbReference>
<gene>
    <name evidence="10 12" type="primary">rpoZ</name>
    <name evidence="11" type="ORF">L0P79_04210</name>
    <name evidence="12" type="ORF">NE579_10900</name>
</gene>
<evidence type="ECO:0000256" key="2">
    <source>
        <dbReference type="ARBA" id="ARBA00012418"/>
    </source>
</evidence>
<dbReference type="AlphaFoldDB" id="A0AAW5JQ30"/>
<comment type="function">
    <text evidence="10">Promotes RNA polymerase assembly. Latches the N- and C-terminal regions of the beta' subunit thereby facilitating its interaction with the beta and alpha subunits.</text>
</comment>
<dbReference type="HAMAP" id="MF_00366">
    <property type="entry name" value="RNApol_bact_RpoZ"/>
    <property type="match status" value="1"/>
</dbReference>
<keyword evidence="13" id="KW-1185">Reference proteome</keyword>
<dbReference type="PANTHER" id="PTHR34476:SF1">
    <property type="entry name" value="DNA-DIRECTED RNA POLYMERASE SUBUNIT OMEGA"/>
    <property type="match status" value="1"/>
</dbReference>
<dbReference type="EMBL" id="JANFYS010000022">
    <property type="protein sequence ID" value="MCQ4770962.1"/>
    <property type="molecule type" value="Genomic_DNA"/>
</dbReference>
<comment type="similarity">
    <text evidence="1 10">Belongs to the RNA polymerase subunit omega family.</text>
</comment>
<dbReference type="EC" id="2.7.7.6" evidence="2 10"/>
<evidence type="ECO:0000313" key="11">
    <source>
        <dbReference type="EMBL" id="MCG4526277.1"/>
    </source>
</evidence>
<evidence type="ECO:0000313" key="12">
    <source>
        <dbReference type="EMBL" id="MCQ4770962.1"/>
    </source>
</evidence>
<evidence type="ECO:0000256" key="10">
    <source>
        <dbReference type="HAMAP-Rule" id="MF_00366"/>
    </source>
</evidence>
<evidence type="ECO:0000256" key="5">
    <source>
        <dbReference type="ARBA" id="ARBA00022679"/>
    </source>
</evidence>
<evidence type="ECO:0000256" key="9">
    <source>
        <dbReference type="ARBA" id="ARBA00048552"/>
    </source>
</evidence>
<dbReference type="GO" id="GO:0000428">
    <property type="term" value="C:DNA-directed RNA polymerase complex"/>
    <property type="evidence" value="ECO:0007669"/>
    <property type="project" value="UniProtKB-KW"/>
</dbReference>
<dbReference type="Proteomes" id="UP001204562">
    <property type="component" value="Unassembled WGS sequence"/>
</dbReference>
<evidence type="ECO:0000256" key="1">
    <source>
        <dbReference type="ARBA" id="ARBA00006711"/>
    </source>
</evidence>
<evidence type="ECO:0000313" key="13">
    <source>
        <dbReference type="Proteomes" id="UP001200313"/>
    </source>
</evidence>
<dbReference type="EMBL" id="JAKNJB010000005">
    <property type="protein sequence ID" value="MCG4526277.1"/>
    <property type="molecule type" value="Genomic_DNA"/>
</dbReference>
<keyword evidence="6 10" id="KW-0548">Nucleotidyltransferase</keyword>
<evidence type="ECO:0000256" key="7">
    <source>
        <dbReference type="ARBA" id="ARBA00023163"/>
    </source>
</evidence>
<protein>
    <recommendedName>
        <fullName evidence="3 10">DNA-directed RNA polymerase subunit omega</fullName>
        <shortName evidence="10">RNAP omega subunit</shortName>
        <ecNumber evidence="2 10">2.7.7.6</ecNumber>
    </recommendedName>
    <alternativeName>
        <fullName evidence="10">RNA polymerase omega subunit</fullName>
    </alternativeName>
    <alternativeName>
        <fullName evidence="8 10">Transcriptase subunit omega</fullName>
    </alternativeName>
</protein>
<comment type="catalytic activity">
    <reaction evidence="9 10">
        <text>RNA(n) + a ribonucleoside 5'-triphosphate = RNA(n+1) + diphosphate</text>
        <dbReference type="Rhea" id="RHEA:21248"/>
        <dbReference type="Rhea" id="RHEA-COMP:14527"/>
        <dbReference type="Rhea" id="RHEA-COMP:17342"/>
        <dbReference type="ChEBI" id="CHEBI:33019"/>
        <dbReference type="ChEBI" id="CHEBI:61557"/>
        <dbReference type="ChEBI" id="CHEBI:140395"/>
        <dbReference type="EC" id="2.7.7.6"/>
    </reaction>
</comment>
<dbReference type="InterPro" id="IPR003716">
    <property type="entry name" value="DNA-dir_RNA_pol_omega"/>
</dbReference>
<accession>A0AAW5JQ30</accession>
<keyword evidence="5 10" id="KW-0808">Transferase</keyword>
<keyword evidence="4 10" id="KW-0240">DNA-directed RNA polymerase</keyword>
<keyword evidence="7 10" id="KW-0804">Transcription</keyword>
<dbReference type="PANTHER" id="PTHR34476">
    <property type="entry name" value="DNA-DIRECTED RNA POLYMERASE SUBUNIT OMEGA"/>
    <property type="match status" value="1"/>
</dbReference>
<dbReference type="InterPro" id="IPR006110">
    <property type="entry name" value="Pol_omega/Rpo6/RPB6"/>
</dbReference>
<evidence type="ECO:0000256" key="6">
    <source>
        <dbReference type="ARBA" id="ARBA00022695"/>
    </source>
</evidence>
<comment type="caution">
    <text evidence="12">The sequence shown here is derived from an EMBL/GenBank/DDBJ whole genome shotgun (WGS) entry which is preliminary data.</text>
</comment>
<dbReference type="RefSeq" id="WP_050618353.1">
    <property type="nucleotide sequence ID" value="NZ_JAKNJB010000005.1"/>
</dbReference>
<sequence length="68" mass="7524">MMLYPAMNDLLKQVPSRYQLVNVVAHRAREIAAEAEDEGYPLEDKPVSIAIREVADGKVTGETVPQAQ</sequence>
<dbReference type="GO" id="GO:0003899">
    <property type="term" value="F:DNA-directed RNA polymerase activity"/>
    <property type="evidence" value="ECO:0007669"/>
    <property type="project" value="UniProtKB-UniRule"/>
</dbReference>
<dbReference type="NCBIfam" id="TIGR00690">
    <property type="entry name" value="rpoZ"/>
    <property type="match status" value="1"/>
</dbReference>
<dbReference type="InterPro" id="IPR036161">
    <property type="entry name" value="RPB6/omega-like_sf"/>
</dbReference>
<organism evidence="12 14">
    <name type="scientific">Intestinimonas massiliensis</name>
    <name type="common">ex Afouda et al. 2020</name>
    <dbReference type="NCBI Taxonomy" id="1673721"/>
    <lineage>
        <taxon>Bacteria</taxon>
        <taxon>Bacillati</taxon>
        <taxon>Bacillota</taxon>
        <taxon>Clostridia</taxon>
        <taxon>Eubacteriales</taxon>
        <taxon>Intestinimonas</taxon>
    </lineage>
</organism>
<evidence type="ECO:0000256" key="3">
    <source>
        <dbReference type="ARBA" id="ARBA00013725"/>
    </source>
</evidence>
<dbReference type="SMART" id="SM01409">
    <property type="entry name" value="RNA_pol_Rpb6"/>
    <property type="match status" value="1"/>
</dbReference>
<name>A0AAW5JQ30_9FIRM</name>
<evidence type="ECO:0000313" key="14">
    <source>
        <dbReference type="Proteomes" id="UP001204562"/>
    </source>
</evidence>
<comment type="subunit">
    <text evidence="10">The RNAP catalytic core consists of 2 alpha, 1 beta, 1 beta' and 1 omega subunit. When a sigma factor is associated with the core the holoenzyme is formed, which can initiate transcription.</text>
</comment>
<dbReference type="Pfam" id="PF01192">
    <property type="entry name" value="RNA_pol_Rpb6"/>
    <property type="match status" value="1"/>
</dbReference>
<dbReference type="Gene3D" id="3.90.940.10">
    <property type="match status" value="1"/>
</dbReference>
<dbReference type="SUPFAM" id="SSF63562">
    <property type="entry name" value="RPB6/omega subunit-like"/>
    <property type="match status" value="1"/>
</dbReference>
<evidence type="ECO:0000256" key="8">
    <source>
        <dbReference type="ARBA" id="ARBA00029924"/>
    </source>
</evidence>
<reference evidence="12" key="2">
    <citation type="submission" date="2022-06" db="EMBL/GenBank/DDBJ databases">
        <title>Isolation of gut microbiota from human fecal samples.</title>
        <authorList>
            <person name="Pamer E.G."/>
            <person name="Barat B."/>
            <person name="Waligurski E."/>
            <person name="Medina S."/>
            <person name="Paddock L."/>
            <person name="Mostad J."/>
        </authorList>
    </citation>
    <scope>NUCLEOTIDE SEQUENCE</scope>
    <source>
        <strain evidence="12">DFI.9.91</strain>
    </source>
</reference>
<reference evidence="11 13" key="1">
    <citation type="submission" date="2022-01" db="EMBL/GenBank/DDBJ databases">
        <title>Collection of gut derived symbiotic bacterial strains cultured from healthy donors.</title>
        <authorList>
            <person name="Lin H."/>
            <person name="Kohout C."/>
            <person name="Waligurski E."/>
            <person name="Pamer E.G."/>
        </authorList>
    </citation>
    <scope>NUCLEOTIDE SEQUENCE [LARGE SCALE GENOMIC DNA]</scope>
    <source>
        <strain evidence="11 13">DFI.3.7</strain>
    </source>
</reference>
<dbReference type="Proteomes" id="UP001200313">
    <property type="component" value="Unassembled WGS sequence"/>
</dbReference>
<proteinExistence type="inferred from homology"/>
<evidence type="ECO:0000256" key="4">
    <source>
        <dbReference type="ARBA" id="ARBA00022478"/>
    </source>
</evidence>
<dbReference type="GO" id="GO:0003677">
    <property type="term" value="F:DNA binding"/>
    <property type="evidence" value="ECO:0007669"/>
    <property type="project" value="UniProtKB-UniRule"/>
</dbReference>